<proteinExistence type="predicted"/>
<reference evidence="2 3" key="1">
    <citation type="submission" date="2015-08" db="EMBL/GenBank/DDBJ databases">
        <title>Genome sequencing of Penicillium nordicum.</title>
        <authorList>
            <person name="Nguyen H.D."/>
            <person name="Seifert K.A."/>
        </authorList>
    </citation>
    <scope>NUCLEOTIDE SEQUENCE [LARGE SCALE GENOMIC DNA]</scope>
    <source>
        <strain evidence="2 3">DAOMC 185683</strain>
    </source>
</reference>
<name>A0A0N0RZC5_9EURO</name>
<dbReference type="Proteomes" id="UP000037696">
    <property type="component" value="Unassembled WGS sequence"/>
</dbReference>
<organism evidence="2 3">
    <name type="scientific">Penicillium nordicum</name>
    <dbReference type="NCBI Taxonomy" id="229535"/>
    <lineage>
        <taxon>Eukaryota</taxon>
        <taxon>Fungi</taxon>
        <taxon>Dikarya</taxon>
        <taxon>Ascomycota</taxon>
        <taxon>Pezizomycotina</taxon>
        <taxon>Eurotiomycetes</taxon>
        <taxon>Eurotiomycetidae</taxon>
        <taxon>Eurotiales</taxon>
        <taxon>Aspergillaceae</taxon>
        <taxon>Penicillium</taxon>
    </lineage>
</organism>
<dbReference type="EMBL" id="LHQQ01000045">
    <property type="protein sequence ID" value="KOS45345.1"/>
    <property type="molecule type" value="Genomic_DNA"/>
</dbReference>
<evidence type="ECO:0000313" key="2">
    <source>
        <dbReference type="EMBL" id="KOS45345.1"/>
    </source>
</evidence>
<evidence type="ECO:0000313" key="3">
    <source>
        <dbReference type="Proteomes" id="UP000037696"/>
    </source>
</evidence>
<evidence type="ECO:0000256" key="1">
    <source>
        <dbReference type="SAM" id="MobiDB-lite"/>
    </source>
</evidence>
<sequence>MLTTPALNKKNKKKCQDGWNQYSHRRPTFSLPPRTHPFSLPPPSLSPFSSTILSDSQLIRTPLPFLN</sequence>
<comment type="caution">
    <text evidence="2">The sequence shown here is derived from an EMBL/GenBank/DDBJ whole genome shotgun (WGS) entry which is preliminary data.</text>
</comment>
<feature type="region of interest" description="Disordered" evidence="1">
    <location>
        <begin position="1"/>
        <end position="42"/>
    </location>
</feature>
<protein>
    <submittedName>
        <fullName evidence="2">Uncharacterized protein</fullName>
    </submittedName>
</protein>
<dbReference type="AlphaFoldDB" id="A0A0N0RZC5"/>
<accession>A0A0N0RZC5</accession>
<gene>
    <name evidence="2" type="ORF">ACN38_g3702</name>
</gene>
<keyword evidence="3" id="KW-1185">Reference proteome</keyword>